<keyword evidence="2" id="KW-1185">Reference proteome</keyword>
<evidence type="ECO:0000313" key="1">
    <source>
        <dbReference type="EMBL" id="MQY50079.1"/>
    </source>
</evidence>
<sequence>MTTTTIDDIKFEIGQVHVVWSFFEADLRKRLVEAGFHEQIKRGSIINHWRAYVKQHAPEHASHLQRIDTLVVKRNLLAHGIDRLSIETDAVVGCTGPDGETKLFSIAELKELSDEINQLRF</sequence>
<dbReference type="RefSeq" id="WP_153360379.1">
    <property type="nucleotide sequence ID" value="NZ_WIXI01000051.1"/>
</dbReference>
<protein>
    <submittedName>
        <fullName evidence="1">Uncharacterized protein</fullName>
    </submittedName>
</protein>
<name>A0A6A8AH19_9HYPH</name>
<proteinExistence type="predicted"/>
<reference evidence="1 2" key="1">
    <citation type="submission" date="2019-11" db="EMBL/GenBank/DDBJ databases">
        <title>Genome analysis of Rhizobacterium cereale a novel genus and species isolated from maize roots in North Spain.</title>
        <authorList>
            <person name="Menendez E."/>
            <person name="Flores-Felix J.D."/>
            <person name="Ramirez-Bahena M.-H."/>
            <person name="Igual J.M."/>
            <person name="Garcia-Fraile P."/>
            <person name="Peix A."/>
            <person name="Velazquez E."/>
        </authorList>
    </citation>
    <scope>NUCLEOTIDE SEQUENCE [LARGE SCALE GENOMIC DNA]</scope>
    <source>
        <strain evidence="1 2">RZME27</strain>
    </source>
</reference>
<comment type="caution">
    <text evidence="1">The sequence shown here is derived from an EMBL/GenBank/DDBJ whole genome shotgun (WGS) entry which is preliminary data.</text>
</comment>
<accession>A0A6A8AH19</accession>
<dbReference type="EMBL" id="WIXI01000051">
    <property type="protein sequence ID" value="MQY50079.1"/>
    <property type="molecule type" value="Genomic_DNA"/>
</dbReference>
<evidence type="ECO:0000313" key="2">
    <source>
        <dbReference type="Proteomes" id="UP000435138"/>
    </source>
</evidence>
<dbReference type="Proteomes" id="UP000435138">
    <property type="component" value="Unassembled WGS sequence"/>
</dbReference>
<dbReference type="AlphaFoldDB" id="A0A6A8AH19"/>
<gene>
    <name evidence="1" type="ORF">GAO09_29030</name>
</gene>
<organism evidence="1 2">
    <name type="scientific">Endobacterium cereale</name>
    <dbReference type="NCBI Taxonomy" id="2663029"/>
    <lineage>
        <taxon>Bacteria</taxon>
        <taxon>Pseudomonadati</taxon>
        <taxon>Pseudomonadota</taxon>
        <taxon>Alphaproteobacteria</taxon>
        <taxon>Hyphomicrobiales</taxon>
        <taxon>Rhizobiaceae</taxon>
        <taxon>Endobacterium</taxon>
    </lineage>
</organism>